<dbReference type="Gene3D" id="1.20.1220.20">
    <property type="entry name" value="Uncharcterised protein PF01724"/>
    <property type="match status" value="1"/>
</dbReference>
<dbReference type="EMBL" id="JAVMIP010000015">
    <property type="protein sequence ID" value="MDS3861658.1"/>
    <property type="molecule type" value="Genomic_DNA"/>
</dbReference>
<dbReference type="InterPro" id="IPR002636">
    <property type="entry name" value="DUF29"/>
</dbReference>
<dbReference type="PANTHER" id="PTHR34235:SF1">
    <property type="entry name" value="SLR0416 PROTEIN"/>
    <property type="match status" value="1"/>
</dbReference>
<keyword evidence="2" id="KW-1185">Reference proteome</keyword>
<accession>A0AAE4JY09</accession>
<sequence>MINMEKSSKPLYESDFSLWAETMADLLDQGRFTDLDIENLVEEVRDLSKRERDRLLSSLRLIVHHLLKWDYQPQRGSRSWQLTIQRERNNIRFYLKDSPSLKRYLTDEWVMEVYDNARLDALKETNLDFPKDCPYGIATALERPIELG</sequence>
<dbReference type="Proteomes" id="UP001268256">
    <property type="component" value="Unassembled WGS sequence"/>
</dbReference>
<dbReference type="Pfam" id="PF01724">
    <property type="entry name" value="DUF29"/>
    <property type="match status" value="1"/>
</dbReference>
<proteinExistence type="predicted"/>
<dbReference type="AlphaFoldDB" id="A0AAE4JY09"/>
<reference evidence="2" key="1">
    <citation type="submission" date="2023-07" db="EMBL/GenBank/DDBJ databases">
        <authorList>
            <person name="Luz R."/>
            <person name="Cordeiro R."/>
            <person name="Fonseca A."/>
            <person name="Goncalves V."/>
        </authorList>
    </citation>
    <scope>NUCLEOTIDE SEQUENCE [LARGE SCALE GENOMIC DNA]</scope>
    <source>
        <strain evidence="2">BACA0444</strain>
    </source>
</reference>
<protein>
    <submittedName>
        <fullName evidence="1">DUF29 domain-containing protein</fullName>
    </submittedName>
</protein>
<name>A0AAE4JY09_9CYAN</name>
<evidence type="ECO:0000313" key="1">
    <source>
        <dbReference type="EMBL" id="MDS3861658.1"/>
    </source>
</evidence>
<organism evidence="1 2">
    <name type="scientific">Pseudocalidococcus azoricus BACA0444</name>
    <dbReference type="NCBI Taxonomy" id="2918990"/>
    <lineage>
        <taxon>Bacteria</taxon>
        <taxon>Bacillati</taxon>
        <taxon>Cyanobacteriota</taxon>
        <taxon>Cyanophyceae</taxon>
        <taxon>Acaryochloridales</taxon>
        <taxon>Thermosynechococcaceae</taxon>
        <taxon>Pseudocalidococcus</taxon>
        <taxon>Pseudocalidococcus azoricus</taxon>
    </lineage>
</organism>
<dbReference type="PANTHER" id="PTHR34235">
    <property type="entry name" value="SLR1203 PROTEIN-RELATED"/>
    <property type="match status" value="1"/>
</dbReference>
<evidence type="ECO:0000313" key="2">
    <source>
        <dbReference type="Proteomes" id="UP001268256"/>
    </source>
</evidence>
<comment type="caution">
    <text evidence="1">The sequence shown here is derived from an EMBL/GenBank/DDBJ whole genome shotgun (WGS) entry which is preliminary data.</text>
</comment>
<gene>
    <name evidence="1" type="ORF">RIF25_12665</name>
</gene>